<comment type="caution">
    <text evidence="2">The sequence shown here is derived from an EMBL/GenBank/DDBJ whole genome shotgun (WGS) entry which is preliminary data.</text>
</comment>
<accession>A0A9W9FWA7</accession>
<reference evidence="2" key="2">
    <citation type="journal article" date="2023" name="IMA Fungus">
        <title>Comparative genomic study of the Penicillium genus elucidates a diverse pangenome and 15 lateral gene transfer events.</title>
        <authorList>
            <person name="Petersen C."/>
            <person name="Sorensen T."/>
            <person name="Nielsen M.R."/>
            <person name="Sondergaard T.E."/>
            <person name="Sorensen J.L."/>
            <person name="Fitzpatrick D.A."/>
            <person name="Frisvad J.C."/>
            <person name="Nielsen K.L."/>
        </authorList>
    </citation>
    <scope>NUCLEOTIDE SEQUENCE</scope>
    <source>
        <strain evidence="2">IBT 30069</strain>
    </source>
</reference>
<dbReference type="AlphaFoldDB" id="A0A9W9FWA7"/>
<feature type="region of interest" description="Disordered" evidence="1">
    <location>
        <begin position="361"/>
        <end position="381"/>
    </location>
</feature>
<organism evidence="2 3">
    <name type="scientific">Penicillium angulare</name>
    <dbReference type="NCBI Taxonomy" id="116970"/>
    <lineage>
        <taxon>Eukaryota</taxon>
        <taxon>Fungi</taxon>
        <taxon>Dikarya</taxon>
        <taxon>Ascomycota</taxon>
        <taxon>Pezizomycotina</taxon>
        <taxon>Eurotiomycetes</taxon>
        <taxon>Eurotiomycetidae</taxon>
        <taxon>Eurotiales</taxon>
        <taxon>Aspergillaceae</taxon>
        <taxon>Penicillium</taxon>
    </lineage>
</organism>
<gene>
    <name evidence="2" type="ORF">N7456_003855</name>
</gene>
<evidence type="ECO:0000256" key="1">
    <source>
        <dbReference type="SAM" id="MobiDB-lite"/>
    </source>
</evidence>
<protein>
    <recommendedName>
        <fullName evidence="4">TPR-like protein</fullName>
    </recommendedName>
</protein>
<dbReference type="InterPro" id="IPR027417">
    <property type="entry name" value="P-loop_NTPase"/>
</dbReference>
<name>A0A9W9FWA7_9EURO</name>
<dbReference type="InterPro" id="IPR019734">
    <property type="entry name" value="TPR_rpt"/>
</dbReference>
<dbReference type="OrthoDB" id="5986190at2759"/>
<dbReference type="Proteomes" id="UP001149165">
    <property type="component" value="Unassembled WGS sequence"/>
</dbReference>
<reference evidence="2" key="1">
    <citation type="submission" date="2022-11" db="EMBL/GenBank/DDBJ databases">
        <authorList>
            <person name="Petersen C."/>
        </authorList>
    </citation>
    <scope>NUCLEOTIDE SEQUENCE</scope>
    <source>
        <strain evidence="2">IBT 30069</strain>
    </source>
</reference>
<evidence type="ECO:0000313" key="2">
    <source>
        <dbReference type="EMBL" id="KAJ5107180.1"/>
    </source>
</evidence>
<keyword evidence="3" id="KW-1185">Reference proteome</keyword>
<dbReference type="Pfam" id="PF13424">
    <property type="entry name" value="TPR_12"/>
    <property type="match status" value="3"/>
</dbReference>
<dbReference type="EMBL" id="JAPQKH010000003">
    <property type="protein sequence ID" value="KAJ5107180.1"/>
    <property type="molecule type" value="Genomic_DNA"/>
</dbReference>
<evidence type="ECO:0008006" key="4">
    <source>
        <dbReference type="Google" id="ProtNLM"/>
    </source>
</evidence>
<dbReference type="SMART" id="SM00028">
    <property type="entry name" value="TPR"/>
    <property type="match status" value="6"/>
</dbReference>
<evidence type="ECO:0000313" key="3">
    <source>
        <dbReference type="Proteomes" id="UP001149165"/>
    </source>
</evidence>
<dbReference type="Gene3D" id="3.40.50.300">
    <property type="entry name" value="P-loop containing nucleotide triphosphate hydrolases"/>
    <property type="match status" value="1"/>
</dbReference>
<proteinExistence type="predicted"/>
<dbReference type="InterPro" id="IPR011990">
    <property type="entry name" value="TPR-like_helical_dom_sf"/>
</dbReference>
<dbReference type="InterPro" id="IPR053137">
    <property type="entry name" value="NLR-like"/>
</dbReference>
<dbReference type="Pfam" id="PF13374">
    <property type="entry name" value="TPR_10"/>
    <property type="match status" value="1"/>
</dbReference>
<dbReference type="SUPFAM" id="SSF52540">
    <property type="entry name" value="P-loop containing nucleoside triphosphate hydrolases"/>
    <property type="match status" value="1"/>
</dbReference>
<sequence length="962" mass="108523">MSDIKFGDQNSGFQLGVNTGQITLNQHHYPKPSEHPPSPFSTVPFPRDPDFIERGPLLDDIHEKISSPAARTALVGLGGAGKSQLAIEYSYRVREKSPKTWIFWIHASNVARFEEGFQRIADRVKIPGRQDPSQSVFRLVYNWLCDEKNGPWILILDNIDDGHYLKEPLAAKAGAQANDASVQSGVSGQTPWSFIPRVPHGGIFITTRSQLVAKQLVGENFIDVDVMDRSQALSLMETKLDTQSSRAGIEELCEALEYMPLAIVQAAAYIKQRAPRCSVLQYLDDIRKNDRKRTKLLAHEGEDLHRDDQAKNSILITWQISFEHIQRTRSSASDLLSLMSFFDRQGILEFVLRGVLAGDKAKSSKPLHGLSDSDEESDAESDGDYEFEEDIMILRDFSFISLTDDLHIFQMHGLVQLATRNWLELHGDVSQWRGKFIGSLSEHFATIERPYDLWQKRQLLFPHIKAALDHRPDTPDVLEKWATLMHEGATYAWGKSNFPDGDMMATKAMSTRKKLFGAQHKKTISSSSLLGSILILGGKYDKAESVLKEAIAICEASEPPKVILRDMLMHSLGDLYRQTFKYKESETILTKVLESISAGNSKMTGNLAACMGNLATTYSEQGRYLEAEELALRALELSRKELGEKDPATLLVVNALGHTYRCQSRFDEATALLEPTLKTALAMFGDVNFQTLVVQYNLAGVYSRQCRFEEAEALQLPAIQGFQKLLGDDHVRTLQAFSELAAIYFGQHQFEKAQPIMERVQEGWKRGYGEEHLMTANATLDLASLYSYLGKYQEAEKLMDSTQKILKEVLGEKHPVRLLNLSNLGAVYIDQEKLDDSEQLLNWVLEAQKEVVGEKNIYTFLTMHNLATCYQQQERWQEAESLQTKLLALQNEVLGEEHLDTLECMGKLAISFESLGRIDEAIDLMTESHDKQIQSLGAEDPNVQQCAEYLKSWKEKQEGKQT</sequence>
<dbReference type="PANTHER" id="PTHR46082:SF6">
    <property type="entry name" value="AAA+ ATPASE DOMAIN-CONTAINING PROTEIN-RELATED"/>
    <property type="match status" value="1"/>
</dbReference>
<dbReference type="Gene3D" id="1.25.40.10">
    <property type="entry name" value="Tetratricopeptide repeat domain"/>
    <property type="match status" value="3"/>
</dbReference>
<dbReference type="PANTHER" id="PTHR46082">
    <property type="entry name" value="ATP/GTP-BINDING PROTEIN-RELATED"/>
    <property type="match status" value="1"/>
</dbReference>
<dbReference type="SUPFAM" id="SSF48452">
    <property type="entry name" value="TPR-like"/>
    <property type="match status" value="3"/>
</dbReference>
<feature type="compositionally biased region" description="Acidic residues" evidence="1">
    <location>
        <begin position="372"/>
        <end position="381"/>
    </location>
</feature>